<feature type="region of interest" description="Disordered" evidence="1">
    <location>
        <begin position="1"/>
        <end position="42"/>
    </location>
</feature>
<sequence length="356" mass="36966">MQHPDEPTQALPSFEAAGDTPELDTTVEGGSTVAPDGPDAKPSGPRPLVWLLSALLVVALIAGVVWFAVSTSRANREAAIRDTATSYLTSVADGDAALALEHLAEQPANTALLTDAVLAASKEAAPLTDVQVGAIGGEENAPTVDVSYRLGDQPVETRLQLTGDGRSSWKLVDGLGELTLANLDALTVNGAELTEATNPVFPGTYTAAPVNDKVQLHGEPTATIASPTQDPFRMDVVPGLSELGHQTVLNAVRTRYDECLAATESRPANCPFGVSTDGVEVAEGSVRFAGANDPWAAFAPVLDPAAMTAGGKIPFTVNATATVTRDGLTTEATTVLNGERGYTVDLTQDPAVVTWW</sequence>
<keyword evidence="2" id="KW-0812">Transmembrane</keyword>
<keyword evidence="2" id="KW-0472">Membrane</keyword>
<evidence type="ECO:0000313" key="3">
    <source>
        <dbReference type="EMBL" id="TBT87396.1"/>
    </source>
</evidence>
<evidence type="ECO:0000313" key="4">
    <source>
        <dbReference type="Proteomes" id="UP000292373"/>
    </source>
</evidence>
<dbReference type="AlphaFoldDB" id="A0A4Q9KHP2"/>
<accession>A0A4Q9KHP2</accession>
<dbReference type="RefSeq" id="WP_131167182.1">
    <property type="nucleotide sequence ID" value="NZ_SDMQ01000002.1"/>
</dbReference>
<evidence type="ECO:0008006" key="5">
    <source>
        <dbReference type="Google" id="ProtNLM"/>
    </source>
</evidence>
<protein>
    <recommendedName>
        <fullName evidence="5">DUF4878 domain-containing protein</fullName>
    </recommendedName>
</protein>
<evidence type="ECO:0000256" key="2">
    <source>
        <dbReference type="SAM" id="Phobius"/>
    </source>
</evidence>
<gene>
    <name evidence="3" type="ORF">ET989_03570</name>
</gene>
<reference evidence="3 4" key="1">
    <citation type="submission" date="2019-01" db="EMBL/GenBank/DDBJ databases">
        <title>Lactibacter flavus gen. nov., sp. nov., a novel bacterium of the family Propionibacteriaceae isolated from raw milk and dairy products.</title>
        <authorList>
            <person name="Huptas C."/>
            <person name="Wenning M."/>
            <person name="Breitenwieser F."/>
            <person name="Doll E."/>
            <person name="Von Neubeck M."/>
            <person name="Busse H.-J."/>
            <person name="Scherer S."/>
        </authorList>
    </citation>
    <scope>NUCLEOTIDE SEQUENCE [LARGE SCALE GENOMIC DNA]</scope>
    <source>
        <strain evidence="3 4">KCTC 33808</strain>
    </source>
</reference>
<dbReference type="OrthoDB" id="3727095at2"/>
<proteinExistence type="predicted"/>
<keyword evidence="2" id="KW-1133">Transmembrane helix</keyword>
<name>A0A4Q9KHP2_9ACTN</name>
<evidence type="ECO:0000256" key="1">
    <source>
        <dbReference type="SAM" id="MobiDB-lite"/>
    </source>
</evidence>
<dbReference type="Proteomes" id="UP000292373">
    <property type="component" value="Unassembled WGS sequence"/>
</dbReference>
<feature type="transmembrane region" description="Helical" evidence="2">
    <location>
        <begin position="48"/>
        <end position="69"/>
    </location>
</feature>
<comment type="caution">
    <text evidence="3">The sequence shown here is derived from an EMBL/GenBank/DDBJ whole genome shotgun (WGS) entry which is preliminary data.</text>
</comment>
<keyword evidence="4" id="KW-1185">Reference proteome</keyword>
<organism evidence="3 4">
    <name type="scientific">Propioniciclava sinopodophylli</name>
    <dbReference type="NCBI Taxonomy" id="1837344"/>
    <lineage>
        <taxon>Bacteria</taxon>
        <taxon>Bacillati</taxon>
        <taxon>Actinomycetota</taxon>
        <taxon>Actinomycetes</taxon>
        <taxon>Propionibacteriales</taxon>
        <taxon>Propionibacteriaceae</taxon>
        <taxon>Propioniciclava</taxon>
    </lineage>
</organism>
<dbReference type="EMBL" id="SDMQ01000002">
    <property type="protein sequence ID" value="TBT87396.1"/>
    <property type="molecule type" value="Genomic_DNA"/>
</dbReference>